<gene>
    <name evidence="1" type="ORF">LCGC14_1874410</name>
</gene>
<evidence type="ECO:0008006" key="2">
    <source>
        <dbReference type="Google" id="ProtNLM"/>
    </source>
</evidence>
<proteinExistence type="predicted"/>
<name>A0A0F9J2S6_9ZZZZ</name>
<protein>
    <recommendedName>
        <fullName evidence="2">DUF429 domain-containing protein</fullName>
    </recommendedName>
</protein>
<dbReference type="Pfam" id="PF04250">
    <property type="entry name" value="DUF429"/>
    <property type="match status" value="1"/>
</dbReference>
<sequence>MSRSANYFGIDGCKAGWVSIYKTNLSKWEIEIFTTIEEFWNIYLDAELVLIDIPIGLIDGGPAPRSADVAARKYLSGKHSSSIFPTPCRAALLKSTYEEANQVNREKTGKGLSKQTWNIMGKIRELDILLQEDKNARNVFYEAGPELCFMTLADKSFNHYKKTEDGLKNRLNLILDYCNCDSSFYESALKRFTRKIVAKDDILDAWVLAISASFGKKNLRFLPENYKYDSTGLPMRIAIPLVNQHHL</sequence>
<comment type="caution">
    <text evidence="1">The sequence shown here is derived from an EMBL/GenBank/DDBJ whole genome shotgun (WGS) entry which is preliminary data.</text>
</comment>
<dbReference type="AlphaFoldDB" id="A0A0F9J2S6"/>
<evidence type="ECO:0000313" key="1">
    <source>
        <dbReference type="EMBL" id="KKL93467.1"/>
    </source>
</evidence>
<dbReference type="EMBL" id="LAZR01019179">
    <property type="protein sequence ID" value="KKL93467.1"/>
    <property type="molecule type" value="Genomic_DNA"/>
</dbReference>
<reference evidence="1" key="1">
    <citation type="journal article" date="2015" name="Nature">
        <title>Complex archaea that bridge the gap between prokaryotes and eukaryotes.</title>
        <authorList>
            <person name="Spang A."/>
            <person name="Saw J.H."/>
            <person name="Jorgensen S.L."/>
            <person name="Zaremba-Niedzwiedzka K."/>
            <person name="Martijn J."/>
            <person name="Lind A.E."/>
            <person name="van Eijk R."/>
            <person name="Schleper C."/>
            <person name="Guy L."/>
            <person name="Ettema T.J."/>
        </authorList>
    </citation>
    <scope>NUCLEOTIDE SEQUENCE</scope>
</reference>
<dbReference type="InterPro" id="IPR007362">
    <property type="entry name" value="DUF429"/>
</dbReference>
<accession>A0A0F9J2S6</accession>
<organism evidence="1">
    <name type="scientific">marine sediment metagenome</name>
    <dbReference type="NCBI Taxonomy" id="412755"/>
    <lineage>
        <taxon>unclassified sequences</taxon>
        <taxon>metagenomes</taxon>
        <taxon>ecological metagenomes</taxon>
    </lineage>
</organism>